<name>A0AAN7BD48_9PEZI</name>
<proteinExistence type="predicted"/>
<reference evidence="2" key="2">
    <citation type="submission" date="2023-05" db="EMBL/GenBank/DDBJ databases">
        <authorList>
            <consortium name="Lawrence Berkeley National Laboratory"/>
            <person name="Steindorff A."/>
            <person name="Hensen N."/>
            <person name="Bonometti L."/>
            <person name="Westerberg I."/>
            <person name="Brannstrom I.O."/>
            <person name="Guillou S."/>
            <person name="Cros-Aarteil S."/>
            <person name="Calhoun S."/>
            <person name="Haridas S."/>
            <person name="Kuo A."/>
            <person name="Mondo S."/>
            <person name="Pangilinan J."/>
            <person name="Riley R."/>
            <person name="Labutti K."/>
            <person name="Andreopoulos B."/>
            <person name="Lipzen A."/>
            <person name="Chen C."/>
            <person name="Yanf M."/>
            <person name="Daum C."/>
            <person name="Ng V."/>
            <person name="Clum A."/>
            <person name="Ohm R."/>
            <person name="Martin F."/>
            <person name="Silar P."/>
            <person name="Natvig D."/>
            <person name="Lalanne C."/>
            <person name="Gautier V."/>
            <person name="Ament-Velasquez S.L."/>
            <person name="Kruys A."/>
            <person name="Hutchinson M.I."/>
            <person name="Powell A.J."/>
            <person name="Barry K."/>
            <person name="Miller A.N."/>
            <person name="Grigoriev I.V."/>
            <person name="Debuchy R."/>
            <person name="Gladieux P."/>
            <person name="Thoren M.H."/>
            <person name="Johannesson H."/>
        </authorList>
    </citation>
    <scope>NUCLEOTIDE SEQUENCE</scope>
    <source>
        <strain evidence="2">PSN293</strain>
    </source>
</reference>
<dbReference type="AlphaFoldDB" id="A0AAN7BD48"/>
<dbReference type="EMBL" id="MU858050">
    <property type="protein sequence ID" value="KAK4218947.1"/>
    <property type="molecule type" value="Genomic_DNA"/>
</dbReference>
<feature type="compositionally biased region" description="Polar residues" evidence="1">
    <location>
        <begin position="18"/>
        <end position="31"/>
    </location>
</feature>
<gene>
    <name evidence="2" type="ORF">QBC37DRAFT_165174</name>
</gene>
<keyword evidence="3" id="KW-1185">Reference proteome</keyword>
<dbReference type="Proteomes" id="UP001301769">
    <property type="component" value="Unassembled WGS sequence"/>
</dbReference>
<comment type="caution">
    <text evidence="2">The sequence shown here is derived from an EMBL/GenBank/DDBJ whole genome shotgun (WGS) entry which is preliminary data.</text>
</comment>
<protein>
    <submittedName>
        <fullName evidence="2">Uncharacterized protein</fullName>
    </submittedName>
</protein>
<sequence length="98" mass="11329">MIRSVYRVGILLLVSPPRSTSLDPSTSMKTTTKFHEKTPCEERPTSPQADYQAIWPSSLVCCAEILKKLSNREHDVERCRTRPWIIIQENSLVWSREV</sequence>
<feature type="region of interest" description="Disordered" evidence="1">
    <location>
        <begin position="18"/>
        <end position="47"/>
    </location>
</feature>
<accession>A0AAN7BD48</accession>
<feature type="compositionally biased region" description="Basic and acidic residues" evidence="1">
    <location>
        <begin position="33"/>
        <end position="44"/>
    </location>
</feature>
<reference evidence="2" key="1">
    <citation type="journal article" date="2023" name="Mol. Phylogenet. Evol.">
        <title>Genome-scale phylogeny and comparative genomics of the fungal order Sordariales.</title>
        <authorList>
            <person name="Hensen N."/>
            <person name="Bonometti L."/>
            <person name="Westerberg I."/>
            <person name="Brannstrom I.O."/>
            <person name="Guillou S."/>
            <person name="Cros-Aarteil S."/>
            <person name="Calhoun S."/>
            <person name="Haridas S."/>
            <person name="Kuo A."/>
            <person name="Mondo S."/>
            <person name="Pangilinan J."/>
            <person name="Riley R."/>
            <person name="LaButti K."/>
            <person name="Andreopoulos B."/>
            <person name="Lipzen A."/>
            <person name="Chen C."/>
            <person name="Yan M."/>
            <person name="Daum C."/>
            <person name="Ng V."/>
            <person name="Clum A."/>
            <person name="Steindorff A."/>
            <person name="Ohm R.A."/>
            <person name="Martin F."/>
            <person name="Silar P."/>
            <person name="Natvig D.O."/>
            <person name="Lalanne C."/>
            <person name="Gautier V."/>
            <person name="Ament-Velasquez S.L."/>
            <person name="Kruys A."/>
            <person name="Hutchinson M.I."/>
            <person name="Powell A.J."/>
            <person name="Barry K."/>
            <person name="Miller A.N."/>
            <person name="Grigoriev I.V."/>
            <person name="Debuchy R."/>
            <person name="Gladieux P."/>
            <person name="Hiltunen Thoren M."/>
            <person name="Johannesson H."/>
        </authorList>
    </citation>
    <scope>NUCLEOTIDE SEQUENCE</scope>
    <source>
        <strain evidence="2">PSN293</strain>
    </source>
</reference>
<evidence type="ECO:0000313" key="2">
    <source>
        <dbReference type="EMBL" id="KAK4218947.1"/>
    </source>
</evidence>
<evidence type="ECO:0000256" key="1">
    <source>
        <dbReference type="SAM" id="MobiDB-lite"/>
    </source>
</evidence>
<organism evidence="2 3">
    <name type="scientific">Rhypophila decipiens</name>
    <dbReference type="NCBI Taxonomy" id="261697"/>
    <lineage>
        <taxon>Eukaryota</taxon>
        <taxon>Fungi</taxon>
        <taxon>Dikarya</taxon>
        <taxon>Ascomycota</taxon>
        <taxon>Pezizomycotina</taxon>
        <taxon>Sordariomycetes</taxon>
        <taxon>Sordariomycetidae</taxon>
        <taxon>Sordariales</taxon>
        <taxon>Naviculisporaceae</taxon>
        <taxon>Rhypophila</taxon>
    </lineage>
</organism>
<evidence type="ECO:0000313" key="3">
    <source>
        <dbReference type="Proteomes" id="UP001301769"/>
    </source>
</evidence>